<sequence length="66" mass="7340">MAMTQKITKKDITELLSPNTVLNKSVILVTTIADKDIVFETSHAVSILDILAIAEDNSSWFNDFKT</sequence>
<proteinExistence type="predicted"/>
<evidence type="ECO:0000313" key="1">
    <source>
        <dbReference type="EMBL" id="KZD91355.1"/>
    </source>
</evidence>
<reference evidence="1 2" key="1">
    <citation type="submission" date="2015-09" db="EMBL/GenBank/DDBJ databases">
        <title>Spore heat resistance.</title>
        <authorList>
            <person name="Boekhorst J."/>
            <person name="Berendsen E.M."/>
            <person name="Wells-Bennik M.H."/>
            <person name="Kuipers O.P."/>
        </authorList>
    </citation>
    <scope>NUCLEOTIDE SEQUENCE [LARGE SCALE GENOMIC DNA]</scope>
    <source>
        <strain evidence="1 2">B4122</strain>
    </source>
</reference>
<organism evidence="1 2">
    <name type="scientific">Bacillus subtilis</name>
    <dbReference type="NCBI Taxonomy" id="1423"/>
    <lineage>
        <taxon>Bacteria</taxon>
        <taxon>Bacillati</taxon>
        <taxon>Bacillota</taxon>
        <taxon>Bacilli</taxon>
        <taxon>Bacillales</taxon>
        <taxon>Bacillaceae</taxon>
        <taxon>Bacillus</taxon>
    </lineage>
</organism>
<dbReference type="AlphaFoldDB" id="A0AAP1E1F6"/>
<protein>
    <submittedName>
        <fullName evidence="1">Uncharacterized protein</fullName>
    </submittedName>
</protein>
<dbReference type="EMBL" id="LJZV01000012">
    <property type="protein sequence ID" value="KZD91355.1"/>
    <property type="molecule type" value="Genomic_DNA"/>
</dbReference>
<gene>
    <name evidence="1" type="ORF">B4122_1997</name>
</gene>
<comment type="caution">
    <text evidence="1">The sequence shown here is derived from an EMBL/GenBank/DDBJ whole genome shotgun (WGS) entry which is preliminary data.</text>
</comment>
<accession>A0AAP1E1F6</accession>
<evidence type="ECO:0000313" key="2">
    <source>
        <dbReference type="Proteomes" id="UP000076442"/>
    </source>
</evidence>
<dbReference type="Proteomes" id="UP000076442">
    <property type="component" value="Unassembled WGS sequence"/>
</dbReference>
<name>A0AAP1E1F6_BACIU</name>